<name>A0A5B7CX67_PORTR</name>
<accession>A0A5B7CX67</accession>
<dbReference type="Proteomes" id="UP000324222">
    <property type="component" value="Unassembled WGS sequence"/>
</dbReference>
<dbReference type="EMBL" id="VSRR010000351">
    <property type="protein sequence ID" value="MPC14427.1"/>
    <property type="molecule type" value="Genomic_DNA"/>
</dbReference>
<gene>
    <name evidence="1" type="ORF">E2C01_007193</name>
</gene>
<comment type="caution">
    <text evidence="1">The sequence shown here is derived from an EMBL/GenBank/DDBJ whole genome shotgun (WGS) entry which is preliminary data.</text>
</comment>
<evidence type="ECO:0000313" key="1">
    <source>
        <dbReference type="EMBL" id="MPC14427.1"/>
    </source>
</evidence>
<dbReference type="AlphaFoldDB" id="A0A5B7CX67"/>
<protein>
    <submittedName>
        <fullName evidence="1">Uncharacterized protein</fullName>
    </submittedName>
</protein>
<keyword evidence="2" id="KW-1185">Reference proteome</keyword>
<sequence>MVKAQGSPVSRYVHCPSAWVVPGAAYPLPSQQPYARANQTHESVLQLLLLPLSLTTPQLHLKTKKNKLYT</sequence>
<evidence type="ECO:0000313" key="2">
    <source>
        <dbReference type="Proteomes" id="UP000324222"/>
    </source>
</evidence>
<organism evidence="1 2">
    <name type="scientific">Portunus trituberculatus</name>
    <name type="common">Swimming crab</name>
    <name type="synonym">Neptunus trituberculatus</name>
    <dbReference type="NCBI Taxonomy" id="210409"/>
    <lineage>
        <taxon>Eukaryota</taxon>
        <taxon>Metazoa</taxon>
        <taxon>Ecdysozoa</taxon>
        <taxon>Arthropoda</taxon>
        <taxon>Crustacea</taxon>
        <taxon>Multicrustacea</taxon>
        <taxon>Malacostraca</taxon>
        <taxon>Eumalacostraca</taxon>
        <taxon>Eucarida</taxon>
        <taxon>Decapoda</taxon>
        <taxon>Pleocyemata</taxon>
        <taxon>Brachyura</taxon>
        <taxon>Eubrachyura</taxon>
        <taxon>Portunoidea</taxon>
        <taxon>Portunidae</taxon>
        <taxon>Portuninae</taxon>
        <taxon>Portunus</taxon>
    </lineage>
</organism>
<reference evidence="1 2" key="1">
    <citation type="submission" date="2019-05" db="EMBL/GenBank/DDBJ databases">
        <title>Another draft genome of Portunus trituberculatus and its Hox gene families provides insights of decapod evolution.</title>
        <authorList>
            <person name="Jeong J.-H."/>
            <person name="Song I."/>
            <person name="Kim S."/>
            <person name="Choi T."/>
            <person name="Kim D."/>
            <person name="Ryu S."/>
            <person name="Kim W."/>
        </authorList>
    </citation>
    <scope>NUCLEOTIDE SEQUENCE [LARGE SCALE GENOMIC DNA]</scope>
    <source>
        <tissue evidence="1">Muscle</tissue>
    </source>
</reference>
<proteinExistence type="predicted"/>